<accession>A0A2H3AHU8</accession>
<evidence type="ECO:0000313" key="2">
    <source>
        <dbReference type="Proteomes" id="UP000218334"/>
    </source>
</evidence>
<organism evidence="1 2">
    <name type="scientific">Armillaria solidipes</name>
    <dbReference type="NCBI Taxonomy" id="1076256"/>
    <lineage>
        <taxon>Eukaryota</taxon>
        <taxon>Fungi</taxon>
        <taxon>Dikarya</taxon>
        <taxon>Basidiomycota</taxon>
        <taxon>Agaricomycotina</taxon>
        <taxon>Agaricomycetes</taxon>
        <taxon>Agaricomycetidae</taxon>
        <taxon>Agaricales</taxon>
        <taxon>Marasmiineae</taxon>
        <taxon>Physalacriaceae</taxon>
        <taxon>Armillaria</taxon>
    </lineage>
</organism>
<name>A0A2H3AHU8_9AGAR</name>
<dbReference type="Proteomes" id="UP000218334">
    <property type="component" value="Unassembled WGS sequence"/>
</dbReference>
<protein>
    <submittedName>
        <fullName evidence="1">Uncharacterized protein</fullName>
    </submittedName>
</protein>
<gene>
    <name evidence="1" type="ORF">ARMSODRAFT_967661</name>
</gene>
<evidence type="ECO:0000313" key="1">
    <source>
        <dbReference type="EMBL" id="PBK58505.1"/>
    </source>
</evidence>
<dbReference type="AlphaFoldDB" id="A0A2H3AHU8"/>
<dbReference type="EMBL" id="KZ293539">
    <property type="protein sequence ID" value="PBK58505.1"/>
    <property type="molecule type" value="Genomic_DNA"/>
</dbReference>
<reference evidence="2" key="1">
    <citation type="journal article" date="2017" name="Nat. Ecol. Evol.">
        <title>Genome expansion and lineage-specific genetic innovations in the forest pathogenic fungi Armillaria.</title>
        <authorList>
            <person name="Sipos G."/>
            <person name="Prasanna A.N."/>
            <person name="Walter M.C."/>
            <person name="O'Connor E."/>
            <person name="Balint B."/>
            <person name="Krizsan K."/>
            <person name="Kiss B."/>
            <person name="Hess J."/>
            <person name="Varga T."/>
            <person name="Slot J."/>
            <person name="Riley R."/>
            <person name="Boka B."/>
            <person name="Rigling D."/>
            <person name="Barry K."/>
            <person name="Lee J."/>
            <person name="Mihaltcheva S."/>
            <person name="LaButti K."/>
            <person name="Lipzen A."/>
            <person name="Waldron R."/>
            <person name="Moloney N.M."/>
            <person name="Sperisen C."/>
            <person name="Kredics L."/>
            <person name="Vagvoelgyi C."/>
            <person name="Patrignani A."/>
            <person name="Fitzpatrick D."/>
            <person name="Nagy I."/>
            <person name="Doyle S."/>
            <person name="Anderson J.B."/>
            <person name="Grigoriev I.V."/>
            <person name="Gueldener U."/>
            <person name="Muensterkoetter M."/>
            <person name="Nagy L.G."/>
        </authorList>
    </citation>
    <scope>NUCLEOTIDE SEQUENCE [LARGE SCALE GENOMIC DNA]</scope>
    <source>
        <strain evidence="2">28-4</strain>
    </source>
</reference>
<sequence>MTVHSFRVYYAFREGQIYLTRDGPYYGSTHARRSCDILGPISLLETDTRQP</sequence>
<keyword evidence="2" id="KW-1185">Reference proteome</keyword>
<proteinExistence type="predicted"/>